<dbReference type="InterPro" id="IPR008929">
    <property type="entry name" value="Chondroitin_lyas"/>
</dbReference>
<accession>A0A4Q2L4J6</accession>
<keyword evidence="3" id="KW-1185">Reference proteome</keyword>
<dbReference type="InterPro" id="IPR008979">
    <property type="entry name" value="Galactose-bd-like_sf"/>
</dbReference>
<organism evidence="2 3">
    <name type="scientific">Agromyces albus</name>
    <dbReference type="NCBI Taxonomy" id="205332"/>
    <lineage>
        <taxon>Bacteria</taxon>
        <taxon>Bacillati</taxon>
        <taxon>Actinomycetota</taxon>
        <taxon>Actinomycetes</taxon>
        <taxon>Micrococcales</taxon>
        <taxon>Microbacteriaceae</taxon>
        <taxon>Agromyces</taxon>
    </lineage>
</organism>
<keyword evidence="1" id="KW-0732">Signal</keyword>
<evidence type="ECO:0000313" key="3">
    <source>
        <dbReference type="Proteomes" id="UP000293865"/>
    </source>
</evidence>
<dbReference type="Gene3D" id="1.50.10.100">
    <property type="entry name" value="Chondroitin AC/alginate lyase"/>
    <property type="match status" value="1"/>
</dbReference>
<dbReference type="EMBL" id="SDPN01000001">
    <property type="protein sequence ID" value="RXZ73128.1"/>
    <property type="molecule type" value="Genomic_DNA"/>
</dbReference>
<dbReference type="InterPro" id="IPR006311">
    <property type="entry name" value="TAT_signal"/>
</dbReference>
<gene>
    <name evidence="2" type="ORF">ESP51_00015</name>
</gene>
<dbReference type="Gene3D" id="2.60.40.10">
    <property type="entry name" value="Immunoglobulins"/>
    <property type="match status" value="1"/>
</dbReference>
<dbReference type="PROSITE" id="PS51318">
    <property type="entry name" value="TAT"/>
    <property type="match status" value="1"/>
</dbReference>
<feature type="signal peptide" evidence="1">
    <location>
        <begin position="1"/>
        <end position="33"/>
    </location>
</feature>
<dbReference type="InterPro" id="IPR015919">
    <property type="entry name" value="Cadherin-like_sf"/>
</dbReference>
<dbReference type="InterPro" id="IPR013783">
    <property type="entry name" value="Ig-like_fold"/>
</dbReference>
<dbReference type="OrthoDB" id="99456at2"/>
<protein>
    <submittedName>
        <fullName evidence="2">Discoidin domain-containing protein</fullName>
    </submittedName>
</protein>
<dbReference type="SUPFAM" id="SSF48230">
    <property type="entry name" value="Chondroitin AC/alginate lyase"/>
    <property type="match status" value="1"/>
</dbReference>
<dbReference type="SUPFAM" id="SSF49313">
    <property type="entry name" value="Cadherin-like"/>
    <property type="match status" value="1"/>
</dbReference>
<dbReference type="SUPFAM" id="SSF49785">
    <property type="entry name" value="Galactose-binding domain-like"/>
    <property type="match status" value="1"/>
</dbReference>
<dbReference type="GO" id="GO:0005975">
    <property type="term" value="P:carbohydrate metabolic process"/>
    <property type="evidence" value="ECO:0007669"/>
    <property type="project" value="UniProtKB-ARBA"/>
</dbReference>
<proteinExistence type="predicted"/>
<feature type="chain" id="PRO_5020671374" evidence="1">
    <location>
        <begin position="34"/>
        <end position="1156"/>
    </location>
</feature>
<dbReference type="AlphaFoldDB" id="A0A4Q2L4J6"/>
<dbReference type="Proteomes" id="UP000293865">
    <property type="component" value="Unassembled WGS sequence"/>
</dbReference>
<sequence length="1156" mass="126086">MQRPFERIRRRWLSLAAIVAAFTLVATPAPAWAADEEAQHVEVSFQESTSDAGFTHPGIGVSADNLLRAREHVQEGAEPWATYYDAMVATKYASTTLRSANQSAVLDQPAVTAFNSQAVQSRLIQDAWGAYTQAVLYVITGDPVHRDNGMRIIRIWSNMDPAAYAYYPDAHIHSGVPLQRLLMAAEIFRYSSVADGYTAYDLAWHDSDTAKLTDNLIVPMTETFLHTNWRYLNQHIYPLIGAMSGYIFTDNRERYDEGVEWFTVNSTTSRPEQNGAIAAIYPLIDKNDPLNPYGYSFVQHQEMGRDQAHGWDDVNTLGVMARILTVQGTEVDPVTGTRSTADDAVSPYAFLDDRLLDGANQFVGYMLGHEIPWIDTTGGAGVLSEAYRGRLFNPIDEMYHVYRYDLGRDLEKEAPHLEQWHDQADGPIFHWGANLYNFWDPNPDYAPDYWLSLPEEVAGVTPPAPTDAKVQLEQRGVHIDGTTNVETEGDTTFARLKASKGGSTVAVRTLMYVSRAGYSPVGVRIRTDGPATLEIRKNPDLAPYHVLRLPDTHGEWRYVTYDVDTKVLPGSTLGDNLAYYTAKGSGNVNVDLDHVELEAKTKLDIPAFPQGSATRLVGVAGAESARDLAATDPKGATLEYEAFGLPDGASVDAASGRLTWTPSAKQVGDHRFTLAASNGEVTTTLEVEIDVAATRQAAIEAALAGYDPEERYVSDSLAEFESVRASAEASVDSADDATFLTGLAALQEAVAALQLLTPRLADDGSFDYRGLVSSTLSAANVSNLVDGDFNTTTGDLRAPFTFDFGAGFRVSADAIGLQARYNFANRSQGANVYGSNDGRTWTLLTSRETTNTIAQNFAIETIPVIAELQDSTWRYLKVQVDHPGVPTDPVYPGISSFSEIRVHGERHEMVDAIASAALTSTNAEAGKAVNGDTVTLTLVAEQPLAGVDVTIEGRPATASSSDGLTWTAELVLPDDVDYGRNLVFAADYRTVVGGQGATVIETTDGSSLALWNTHVSALEVKREWVDASTVPWPGPSGTTQDNGWRLFDGNLATFPDTTTPNGWVTVVPADETTFTFDLVRMRPRSTQLPRANGTVLQGSNDDGATWQNLVTFTGVSADQWYSFPLPAEAQVERLRVLDEHGGRVNIAEVQLLHDDR</sequence>
<comment type="caution">
    <text evidence="2">The sequence shown here is derived from an EMBL/GenBank/DDBJ whole genome shotgun (WGS) entry which is preliminary data.</text>
</comment>
<dbReference type="GO" id="GO:0016020">
    <property type="term" value="C:membrane"/>
    <property type="evidence" value="ECO:0007669"/>
    <property type="project" value="InterPro"/>
</dbReference>
<evidence type="ECO:0000313" key="2">
    <source>
        <dbReference type="EMBL" id="RXZ73128.1"/>
    </source>
</evidence>
<evidence type="ECO:0000256" key="1">
    <source>
        <dbReference type="SAM" id="SignalP"/>
    </source>
</evidence>
<reference evidence="2 3" key="1">
    <citation type="submission" date="2019-01" db="EMBL/GenBank/DDBJ databases">
        <title>Agromyces.</title>
        <authorList>
            <person name="Li J."/>
        </authorList>
    </citation>
    <scope>NUCLEOTIDE SEQUENCE [LARGE SCALE GENOMIC DNA]</scope>
    <source>
        <strain evidence="2 3">DSM 15934</strain>
    </source>
</reference>
<dbReference type="GO" id="GO:0005509">
    <property type="term" value="F:calcium ion binding"/>
    <property type="evidence" value="ECO:0007669"/>
    <property type="project" value="InterPro"/>
</dbReference>
<dbReference type="Pfam" id="PF05345">
    <property type="entry name" value="He_PIG"/>
    <property type="match status" value="1"/>
</dbReference>
<name>A0A4Q2L4J6_9MICO</name>
<dbReference type="RefSeq" id="WP_129518832.1">
    <property type="nucleotide sequence ID" value="NZ_SDPN01000001.1"/>
</dbReference>
<dbReference type="Gene3D" id="2.60.120.260">
    <property type="entry name" value="Galactose-binding domain-like"/>
    <property type="match status" value="2"/>
</dbReference>